<dbReference type="Proteomes" id="UP000183287">
    <property type="component" value="Unassembled WGS sequence"/>
</dbReference>
<dbReference type="InterPro" id="IPR047758">
    <property type="entry name" value="CytoC_perox"/>
</dbReference>
<accession>A0A1I4SA52</accession>
<dbReference type="InterPro" id="IPR036909">
    <property type="entry name" value="Cyt_c-like_dom_sf"/>
</dbReference>
<evidence type="ECO:0000256" key="4">
    <source>
        <dbReference type="PROSITE-ProRule" id="PRU00433"/>
    </source>
</evidence>
<evidence type="ECO:0000256" key="3">
    <source>
        <dbReference type="ARBA" id="ARBA00023004"/>
    </source>
</evidence>
<keyword evidence="5" id="KW-0732">Signal</keyword>
<feature type="signal peptide" evidence="5">
    <location>
        <begin position="1"/>
        <end position="22"/>
    </location>
</feature>
<dbReference type="GO" id="GO:0009055">
    <property type="term" value="F:electron transfer activity"/>
    <property type="evidence" value="ECO:0007669"/>
    <property type="project" value="InterPro"/>
</dbReference>
<protein>
    <recommendedName>
        <fullName evidence="6">Cytochrome c domain-containing protein</fullName>
    </recommendedName>
</protein>
<dbReference type="PROSITE" id="PS51007">
    <property type="entry name" value="CYTC"/>
    <property type="match status" value="1"/>
</dbReference>
<dbReference type="PANTHER" id="PTHR30600">
    <property type="entry name" value="CYTOCHROME C PEROXIDASE-RELATED"/>
    <property type="match status" value="1"/>
</dbReference>
<dbReference type="PANTHER" id="PTHR30600:SF9">
    <property type="entry name" value="BLR7738 PROTEIN"/>
    <property type="match status" value="1"/>
</dbReference>
<feature type="domain" description="Cytochrome c" evidence="6">
    <location>
        <begin position="319"/>
        <end position="445"/>
    </location>
</feature>
<keyword evidence="1 4" id="KW-0349">Heme</keyword>
<sequence length="553" mass="61048">MKFIKSWLLIAAMSVVVNPALSQSEIVYLDQGWSEQDRTAFYNTSQGSYLIPLSWFLALEQPDSKALFSTTAHIRSFKYLTDDSGAKEAEAQRLPLGFAIERNEGKEDWVGYTCGACHTNDIQYNGVRMRIDGAPALADFQSFITQLGRALKKTVNDEAIFNRFALRVNKSHDQVALAALRNELEVFEKKYSDFVARNSTSHTYGYGRLDAFGYILNELFVDDLGVPENQAEPNASVSYPFLWGSAQHDWVQWIGSANNPYGRNVGQVLGTFGSVELESPSELGKTSARGRSLFELQRLVARLKAPKWPKDILGGIDQERAANGRIVYEQNCASCHALPDNSGRYPMTPAEENFFGAQFVDTHMTPLAELGTDPLTSLNIALRTASTGNLVSYLPMPYTGASELPAAVLLRIIVGVAADNAFQVIEPPLSPAESAELIGYRIKAPGLPPYTPENIIAYRARPLDGVWATAPYLHNGSVPNLVELLKPGSERIQTFQVGSREFDVQNVGFNMEDATGNFKFDTSLAGNSNRGHEYGTSLNEAEKKDLLEFLKTL</sequence>
<reference evidence="8" key="1">
    <citation type="submission" date="2016-10" db="EMBL/GenBank/DDBJ databases">
        <authorList>
            <person name="Varghese N."/>
            <person name="Submissions S."/>
        </authorList>
    </citation>
    <scope>NUCLEOTIDE SEQUENCE [LARGE SCALE GENOMIC DNA]</scope>
    <source>
        <strain evidence="8">Nm44</strain>
    </source>
</reference>
<dbReference type="Gene3D" id="1.10.760.10">
    <property type="entry name" value="Cytochrome c-like domain"/>
    <property type="match status" value="1"/>
</dbReference>
<dbReference type="EMBL" id="FOUB01000039">
    <property type="protein sequence ID" value="SFM61154.1"/>
    <property type="molecule type" value="Genomic_DNA"/>
</dbReference>
<evidence type="ECO:0000256" key="5">
    <source>
        <dbReference type="SAM" id="SignalP"/>
    </source>
</evidence>
<keyword evidence="8" id="KW-1185">Reference proteome</keyword>
<keyword evidence="2 4" id="KW-0479">Metal-binding</keyword>
<evidence type="ECO:0000313" key="8">
    <source>
        <dbReference type="Proteomes" id="UP000183287"/>
    </source>
</evidence>
<dbReference type="InterPro" id="IPR009056">
    <property type="entry name" value="Cyt_c-like_dom"/>
</dbReference>
<name>A0A1I4SA52_9PROT</name>
<keyword evidence="3 4" id="KW-0408">Iron</keyword>
<feature type="chain" id="PRO_5010381528" description="Cytochrome c domain-containing protein" evidence="5">
    <location>
        <begin position="23"/>
        <end position="553"/>
    </location>
</feature>
<dbReference type="SUPFAM" id="SSF46626">
    <property type="entry name" value="Cytochrome c"/>
    <property type="match status" value="2"/>
</dbReference>
<evidence type="ECO:0000259" key="6">
    <source>
        <dbReference type="PROSITE" id="PS51007"/>
    </source>
</evidence>
<evidence type="ECO:0000256" key="1">
    <source>
        <dbReference type="ARBA" id="ARBA00022617"/>
    </source>
</evidence>
<dbReference type="GO" id="GO:0004130">
    <property type="term" value="F:cytochrome-c peroxidase activity"/>
    <property type="evidence" value="ECO:0007669"/>
    <property type="project" value="TreeGrafter"/>
</dbReference>
<dbReference type="RefSeq" id="WP_143083443.1">
    <property type="nucleotide sequence ID" value="NZ_FOUB01000039.1"/>
</dbReference>
<organism evidence="7 8">
    <name type="scientific">Nitrosomonas communis</name>
    <dbReference type="NCBI Taxonomy" id="44574"/>
    <lineage>
        <taxon>Bacteria</taxon>
        <taxon>Pseudomonadati</taxon>
        <taxon>Pseudomonadota</taxon>
        <taxon>Betaproteobacteria</taxon>
        <taxon>Nitrosomonadales</taxon>
        <taxon>Nitrosomonadaceae</taxon>
        <taxon>Nitrosomonas</taxon>
    </lineage>
</organism>
<dbReference type="GO" id="GO:0020037">
    <property type="term" value="F:heme binding"/>
    <property type="evidence" value="ECO:0007669"/>
    <property type="project" value="InterPro"/>
</dbReference>
<gene>
    <name evidence="7" type="ORF">SAMN05421863_10393</name>
</gene>
<evidence type="ECO:0000256" key="2">
    <source>
        <dbReference type="ARBA" id="ARBA00022723"/>
    </source>
</evidence>
<evidence type="ECO:0000313" key="7">
    <source>
        <dbReference type="EMBL" id="SFM61154.1"/>
    </source>
</evidence>
<dbReference type="Pfam" id="PF21419">
    <property type="entry name" value="RoxA-like_Cyt-c"/>
    <property type="match status" value="1"/>
</dbReference>
<dbReference type="InterPro" id="IPR051395">
    <property type="entry name" value="Cytochrome_c_Peroxidase/MauG"/>
</dbReference>
<dbReference type="NCBIfam" id="NF040606">
    <property type="entry name" value="CytoC_perox"/>
    <property type="match status" value="1"/>
</dbReference>
<proteinExistence type="predicted"/>
<dbReference type="AlphaFoldDB" id="A0A1I4SA52"/>
<dbReference type="GO" id="GO:0046872">
    <property type="term" value="F:metal ion binding"/>
    <property type="evidence" value="ECO:0007669"/>
    <property type="project" value="UniProtKB-KW"/>
</dbReference>
<dbReference type="OrthoDB" id="9805202at2"/>